<organism evidence="3 4">
    <name type="scientific">Lysinibacillus pinottii</name>
    <dbReference type="NCBI Taxonomy" id="2973932"/>
    <lineage>
        <taxon>Bacteria</taxon>
        <taxon>Bacillati</taxon>
        <taxon>Bacillota</taxon>
        <taxon>Bacilli</taxon>
        <taxon>Bacillales</taxon>
        <taxon>Bacillaceae</taxon>
        <taxon>Lysinibacillus</taxon>
    </lineage>
</organism>
<evidence type="ECO:0000313" key="4">
    <source>
        <dbReference type="Proteomes" id="UP001525021"/>
    </source>
</evidence>
<accession>A0ABT2DSL3</accession>
<keyword evidence="4" id="KW-1185">Reference proteome</keyword>
<gene>
    <name evidence="3" type="ORF">NXZ79_17865</name>
</gene>
<feature type="domain" description="NrS-1 polymerase-like HBD" evidence="2">
    <location>
        <begin position="249"/>
        <end position="309"/>
    </location>
</feature>
<dbReference type="Proteomes" id="UP001525021">
    <property type="component" value="Unassembled WGS sequence"/>
</dbReference>
<evidence type="ECO:0000313" key="3">
    <source>
        <dbReference type="EMBL" id="MCS1397878.1"/>
    </source>
</evidence>
<proteinExistence type="predicted"/>
<dbReference type="InterPro" id="IPR009270">
    <property type="entry name" value="DUF927"/>
</dbReference>
<dbReference type="InterPro" id="IPR054468">
    <property type="entry name" value="NrSPol-like_HBD"/>
</dbReference>
<reference evidence="3 4" key="1">
    <citation type="submission" date="2022-08" db="EMBL/GenBank/DDBJ databases">
        <title>Lysinibacillus sequencing.</title>
        <authorList>
            <person name="Dunlap C."/>
        </authorList>
    </citation>
    <scope>NUCLEOTIDE SEQUENCE [LARGE SCALE GENOMIC DNA]</scope>
    <source>
        <strain evidence="3 4">PB211</strain>
    </source>
</reference>
<evidence type="ECO:0000259" key="1">
    <source>
        <dbReference type="Pfam" id="PF06048"/>
    </source>
</evidence>
<feature type="domain" description="DUF927" evidence="1">
    <location>
        <begin position="336"/>
        <end position="611"/>
    </location>
</feature>
<name>A0ABT2DSL3_9BACI</name>
<evidence type="ECO:0000259" key="2">
    <source>
        <dbReference type="Pfam" id="PF22763"/>
    </source>
</evidence>
<comment type="caution">
    <text evidence="3">The sequence shown here is derived from an EMBL/GenBank/DDBJ whole genome shotgun (WGS) entry which is preliminary data.</text>
</comment>
<dbReference type="Pfam" id="PF22763">
    <property type="entry name" value="NrS1-1_pol-like_HBD"/>
    <property type="match status" value="1"/>
</dbReference>
<dbReference type="RefSeq" id="WP_012295663.1">
    <property type="nucleotide sequence ID" value="NZ_JANTOO010000018.1"/>
</dbReference>
<sequence length="861" mass="98520">MLQSQQIFEIEQTEFTLSQLKTDSYNDIPIELQQLNNWIVWRLESRDGKNTKIPYNVNGGEARSNDANTWSSFVDAVTAARTGRYNGIGFMFTQNDEYIGIDIDNCYENGVFNEVATSVIDSLDSYTEFSPSKTGVHLIVKGKMPDWVSGTGKKSSKYGIEIYSYGRYFTFTGDRENGNEIQERTDEVAKLLETYFTRDEMAAFANVIIPQGVANKEEDSVTWQRMFNSKQGEKIQAMYRGELIIDNDHSSTDLSLCNYLAFWCNKDFWKMDRMFRQSGLMRDKWDERRGELLYGEITLIKAISTKKETVSEYANKNELLAQEIDSLIFPKGYISKNGCLYNILEKKDRNGEVEEIEILICRQTPIITRSFMNVEFSQLYHELAWSDKGRGYKEVIPAGDLAIKKELLKLSYKSLAVTDNNAKHLITYFDRLNMVNHLDHEHLVERLGHIKNTFVHPLKADNVTILPPDIGEKQLLEAFQSSGTSNEWIENVFKPIKKHPKALLMVLASFTSILLQDLKMKPFIIDLSGVTSQGKTTVLRACASVWGTEHLVSEWSLTKVAAERKASFLNSFPIILDDTRKADEKQLQGFIYAFSGGRSKGRGSISGSQREFTWGNLLLSTGEDSLNDYAERAGGVAARILPITGLPFEGENYQFFSNLYNAIENYYGSIGLEFVSHWNEKKNTVLQYFSEYNDIFQKKSQGNEVISRIARYYAAIVYTGRLLNEFFNLEIDLFQLYRLFDELNAENKAVDKPMQLLEAILSDLDADRGAVYGEYLPHSVTKAVYKNGTIYLLPSYLKDFLKSEQNTIRNEWLRRGICIESINNGSVVDYQQIKHKGRKFRGVAIQPKIIEELGFNFEEKG</sequence>
<dbReference type="Pfam" id="PF06048">
    <property type="entry name" value="DUF927"/>
    <property type="match status" value="1"/>
</dbReference>
<dbReference type="EMBL" id="JANTOO010000018">
    <property type="protein sequence ID" value="MCS1397878.1"/>
    <property type="molecule type" value="Genomic_DNA"/>
</dbReference>
<protein>
    <submittedName>
        <fullName evidence="3">DUF927 domain-containing protein</fullName>
    </submittedName>
</protein>